<proteinExistence type="predicted"/>
<keyword evidence="1" id="KW-0175">Coiled coil</keyword>
<feature type="coiled-coil region" evidence="1">
    <location>
        <begin position="71"/>
        <end position="98"/>
    </location>
</feature>
<dbReference type="EMBL" id="JAEDAQ010000001">
    <property type="protein sequence ID" value="MBH9579764.1"/>
    <property type="molecule type" value="Genomic_DNA"/>
</dbReference>
<comment type="caution">
    <text evidence="2">The sequence shown here is derived from an EMBL/GenBank/DDBJ whole genome shotgun (WGS) entry which is preliminary data.</text>
</comment>
<keyword evidence="3" id="KW-1185">Reference proteome</keyword>
<evidence type="ECO:0000313" key="2">
    <source>
        <dbReference type="EMBL" id="MBH9579764.1"/>
    </source>
</evidence>
<reference evidence="2 3" key="1">
    <citation type="submission" date="2020-12" db="EMBL/GenBank/DDBJ databases">
        <title>Genomic analysis of Staphylococcus felis from a cat with skin infection.</title>
        <authorList>
            <person name="Aslantas O."/>
            <person name="Keskin O."/>
            <person name="Buyukaltay K."/>
            <person name="Gullu Yucetepe A."/>
        </authorList>
    </citation>
    <scope>NUCLEOTIDE SEQUENCE [LARGE SCALE GENOMIC DNA]</scope>
    <source>
        <strain evidence="2 3">HARRANVET</strain>
    </source>
</reference>
<dbReference type="RefSeq" id="WP_115934365.1">
    <property type="nucleotide sequence ID" value="NZ_JAEDAQ010000001.1"/>
</dbReference>
<evidence type="ECO:0000256" key="1">
    <source>
        <dbReference type="SAM" id="Coils"/>
    </source>
</evidence>
<sequence>MNFNDDLNEIFLKDIAYNFMRSQIEKDPQTQKMITIFERHGIGKEKAIAILMDMANDDDSQGNQNDFEFLIKQLDSKLQRVFNRVEQVDNKAERIINKLNDGGQSE</sequence>
<gene>
    <name evidence="2" type="ORF">I9026_00010</name>
</gene>
<organism evidence="2 3">
    <name type="scientific">Staphylococcus felis</name>
    <dbReference type="NCBI Taxonomy" id="46127"/>
    <lineage>
        <taxon>Bacteria</taxon>
        <taxon>Bacillati</taxon>
        <taxon>Bacillota</taxon>
        <taxon>Bacilli</taxon>
        <taxon>Bacillales</taxon>
        <taxon>Staphylococcaceae</taxon>
        <taxon>Staphylococcus</taxon>
    </lineage>
</organism>
<protein>
    <submittedName>
        <fullName evidence="2">Uncharacterized protein</fullName>
    </submittedName>
</protein>
<name>A0ABS0QKL2_9STAP</name>
<dbReference type="Proteomes" id="UP000597038">
    <property type="component" value="Unassembled WGS sequence"/>
</dbReference>
<evidence type="ECO:0000313" key="3">
    <source>
        <dbReference type="Proteomes" id="UP000597038"/>
    </source>
</evidence>
<accession>A0ABS0QKL2</accession>